<gene>
    <name evidence="7" type="primary">LOC106613618</name>
</gene>
<dbReference type="InterPro" id="IPR048765">
    <property type="entry name" value="PWP3A_3B_4_N"/>
</dbReference>
<dbReference type="Pfam" id="PF20884">
    <property type="entry name" value="MUM1-like_PWWP"/>
    <property type="match status" value="1"/>
</dbReference>
<protein>
    <submittedName>
        <fullName evidence="7">PWWP domain-containing DNA repair factor 3A isoform X1</fullName>
    </submittedName>
</protein>
<feature type="compositionally biased region" description="Acidic residues" evidence="2">
    <location>
        <begin position="190"/>
        <end position="205"/>
    </location>
</feature>
<feature type="domain" description="MUM1-like PWWP" evidence="3">
    <location>
        <begin position="219"/>
        <end position="297"/>
    </location>
</feature>
<dbReference type="PaxDb" id="8030-ENSSSAP00000049484"/>
<dbReference type="AlphaFoldDB" id="A0A1S3T4M1"/>
<dbReference type="Gene3D" id="6.10.300.20">
    <property type="match status" value="1"/>
</dbReference>
<feature type="domain" description="PWWP" evidence="5">
    <location>
        <begin position="6"/>
        <end position="93"/>
    </location>
</feature>
<sequence>MEASEYLLCKWKGHHWPAKVLRRVCNSKRKKDMEVEMLGEGHRVWVQQKETQALTQECIESISGHLSDHASKRSDPIRELKYRRALRLALDMFPSGETSSTLVLGDPRTSEKGRDQQLPSAPEEQETRARRVIRANNPQSEENNDCASQKTSPGAAQENITVHSVADVSSDLSLTPPSSSPLQPLQVSFDEQEDSSLEDEEDDDLPSFTSPKKTLSITKGACVWCKYQRCPFWPAMVMYVSRKEKKASVVFIDTFLFTQKRKGVKVSLKNIKPFDCEESNELVDKAKEKYGTAIHYCLKLIGDYRIRLGCGSFSGSLVEYVADDISIPMRKLYLLGPSDSYLASPSQDLEDQRSYQGTPEDHATTEGSDQEPQVSKRLLPDRAKAARDRANDKLLQFIVDKRGVERHLQAIISGQVVSKWLKAFRKASGQAVDPYFETDQQVEQVFTYLRSIMEEALPSLPELDQIRFILEVLLPEAVIHGISEVDDISLVKAEEKYSQGPGISNREREEFDLMIVQQMKKRQSRKDKE</sequence>
<feature type="compositionally biased region" description="Polar residues" evidence="2">
    <location>
        <begin position="136"/>
        <end position="156"/>
    </location>
</feature>
<feature type="region of interest" description="Disordered" evidence="2">
    <location>
        <begin position="343"/>
        <end position="376"/>
    </location>
</feature>
<reference evidence="7" key="1">
    <citation type="submission" date="2025-08" db="UniProtKB">
        <authorList>
            <consortium name="RefSeq"/>
        </authorList>
    </citation>
    <scope>IDENTIFICATION</scope>
</reference>
<feature type="domain" description="PWWP" evidence="4">
    <location>
        <begin position="380"/>
        <end position="515"/>
    </location>
</feature>
<dbReference type="Proteomes" id="UP001652741">
    <property type="component" value="Chromosome ssa10"/>
</dbReference>
<organism evidence="6 7">
    <name type="scientific">Salmo salar</name>
    <name type="common">Atlantic salmon</name>
    <dbReference type="NCBI Taxonomy" id="8030"/>
    <lineage>
        <taxon>Eukaryota</taxon>
        <taxon>Metazoa</taxon>
        <taxon>Chordata</taxon>
        <taxon>Craniata</taxon>
        <taxon>Vertebrata</taxon>
        <taxon>Euteleostomi</taxon>
        <taxon>Actinopterygii</taxon>
        <taxon>Neopterygii</taxon>
        <taxon>Teleostei</taxon>
        <taxon>Protacanthopterygii</taxon>
        <taxon>Salmoniformes</taxon>
        <taxon>Salmonidae</taxon>
        <taxon>Salmoninae</taxon>
        <taxon>Salmo</taxon>
    </lineage>
</organism>
<evidence type="ECO:0000259" key="5">
    <source>
        <dbReference type="Pfam" id="PF20887"/>
    </source>
</evidence>
<dbReference type="Bgee" id="ENSSSAG00000049662">
    <property type="expression patterns" value="Expressed in notochord and 26 other cell types or tissues"/>
</dbReference>
<feature type="region of interest" description="Disordered" evidence="2">
    <location>
        <begin position="97"/>
        <end position="156"/>
    </location>
</feature>
<proteinExistence type="inferred from homology"/>
<evidence type="ECO:0000256" key="1">
    <source>
        <dbReference type="ARBA" id="ARBA00008188"/>
    </source>
</evidence>
<dbReference type="PANTHER" id="PTHR31333:SF6">
    <property type="entry name" value="MUM1 LIKE 1"/>
    <property type="match status" value="1"/>
</dbReference>
<dbReference type="InterPro" id="IPR035504">
    <property type="entry name" value="MUM1-like_PWWP"/>
</dbReference>
<evidence type="ECO:0000259" key="3">
    <source>
        <dbReference type="Pfam" id="PF20884"/>
    </source>
</evidence>
<dbReference type="KEGG" id="sasa:106613618"/>
<dbReference type="InterPro" id="IPR040263">
    <property type="entry name" value="PWP3A_3B_4"/>
</dbReference>
<comment type="similarity">
    <text evidence="1">Belongs to the PWWP3A family.</text>
</comment>
<evidence type="ECO:0000313" key="7">
    <source>
        <dbReference type="RefSeq" id="XP_014071539.2"/>
    </source>
</evidence>
<evidence type="ECO:0000259" key="4">
    <source>
        <dbReference type="Pfam" id="PF20886"/>
    </source>
</evidence>
<evidence type="ECO:0000256" key="2">
    <source>
        <dbReference type="SAM" id="MobiDB-lite"/>
    </source>
</evidence>
<feature type="compositionally biased region" description="Low complexity" evidence="2">
    <location>
        <begin position="170"/>
        <end position="188"/>
    </location>
</feature>
<feature type="region of interest" description="Disordered" evidence="2">
    <location>
        <begin position="170"/>
        <end position="211"/>
    </location>
</feature>
<name>A0A1S3T4M1_SALSA</name>
<dbReference type="PANTHER" id="PTHR31333">
    <property type="entry name" value="PWWP DOMAIN-CONTAINING DNA REPAIR FACTOR 3 FAMILY MEMBER"/>
    <property type="match status" value="1"/>
</dbReference>
<dbReference type="Pfam" id="PF20887">
    <property type="entry name" value="PWP3A-B_N"/>
    <property type="match status" value="1"/>
</dbReference>
<dbReference type="SUPFAM" id="SSF63748">
    <property type="entry name" value="Tudor/PWWP/MBT"/>
    <property type="match status" value="1"/>
</dbReference>
<dbReference type="STRING" id="8030.ENSSSAP00000049484"/>
<keyword evidence="6" id="KW-1185">Reference proteome</keyword>
<accession>A0A1S3T4M1</accession>
<dbReference type="InterPro" id="IPR048795">
    <property type="entry name" value="PWP3A_3B_4_C"/>
</dbReference>
<dbReference type="Gene3D" id="2.30.30.140">
    <property type="match status" value="1"/>
</dbReference>
<dbReference type="GeneID" id="106613618"/>
<dbReference type="Pfam" id="PF20886">
    <property type="entry name" value="PWP3A-B_C"/>
    <property type="match status" value="1"/>
</dbReference>
<dbReference type="RefSeq" id="XP_014071539.2">
    <property type="nucleotide sequence ID" value="XM_014216064.2"/>
</dbReference>
<evidence type="ECO:0000313" key="6">
    <source>
        <dbReference type="Proteomes" id="UP001652741"/>
    </source>
</evidence>
<dbReference type="CDD" id="cd06080">
    <property type="entry name" value="PWWP_MUM1-like"/>
    <property type="match status" value="1"/>
</dbReference>